<dbReference type="SUPFAM" id="SSF46785">
    <property type="entry name" value="Winged helix' DNA-binding domain"/>
    <property type="match status" value="1"/>
</dbReference>
<gene>
    <name evidence="6" type="ORF">Rrhod_3892</name>
</gene>
<dbReference type="Proteomes" id="UP000013525">
    <property type="component" value="Unassembled WGS sequence"/>
</dbReference>
<proteinExistence type="predicted"/>
<dbReference type="EMBL" id="APMY01000118">
    <property type="protein sequence ID" value="EOM74729.1"/>
    <property type="molecule type" value="Genomic_DNA"/>
</dbReference>
<dbReference type="InterPro" id="IPR050707">
    <property type="entry name" value="HTH_MetabolicPath_Reg"/>
</dbReference>
<sequence length="260" mass="28174">MVTHNRRMANSRSGDSVLERVLRILEAFDTSAPSLTVGALARRADLPQATAYRLVDTMVRHGFLDRSFDGRIRPGLRLWELVTRCYPARDLHDAALPFLQDVQSVVEQHTQLAVLRDGEVLVLERLSSPHSVVNQASVAFRMGVHETSMGMAMLALSSQEAQERYLSEHKDADALFPGGLRRALAEVRARGYASLDGFQDAGTTGIAVPVLGRTKHAVAAIGVVVPTGTTPHAIIAVLRAAARGIARATDEDSASSFNEN</sequence>
<dbReference type="Gene3D" id="3.30.450.40">
    <property type="match status" value="1"/>
</dbReference>
<dbReference type="PANTHER" id="PTHR30136">
    <property type="entry name" value="HELIX-TURN-HELIX TRANSCRIPTIONAL REGULATOR, ICLR FAMILY"/>
    <property type="match status" value="1"/>
</dbReference>
<dbReference type="InterPro" id="IPR014757">
    <property type="entry name" value="Tscrpt_reg_IclR_C"/>
</dbReference>
<dbReference type="SUPFAM" id="SSF55781">
    <property type="entry name" value="GAF domain-like"/>
    <property type="match status" value="1"/>
</dbReference>
<dbReference type="Gene3D" id="1.10.10.10">
    <property type="entry name" value="Winged helix-like DNA-binding domain superfamily/Winged helix DNA-binding domain"/>
    <property type="match status" value="1"/>
</dbReference>
<evidence type="ECO:0000259" key="5">
    <source>
        <dbReference type="PROSITE" id="PS51078"/>
    </source>
</evidence>
<evidence type="ECO:0000259" key="4">
    <source>
        <dbReference type="PROSITE" id="PS51077"/>
    </source>
</evidence>
<dbReference type="SMART" id="SM00346">
    <property type="entry name" value="HTH_ICLR"/>
    <property type="match status" value="1"/>
</dbReference>
<dbReference type="PANTHER" id="PTHR30136:SF24">
    <property type="entry name" value="HTH-TYPE TRANSCRIPTIONAL REPRESSOR ALLR"/>
    <property type="match status" value="1"/>
</dbReference>
<dbReference type="InterPro" id="IPR036390">
    <property type="entry name" value="WH_DNA-bd_sf"/>
</dbReference>
<dbReference type="InterPro" id="IPR005471">
    <property type="entry name" value="Tscrpt_reg_IclR_N"/>
</dbReference>
<dbReference type="PROSITE" id="PS51077">
    <property type="entry name" value="HTH_ICLR"/>
    <property type="match status" value="1"/>
</dbReference>
<keyword evidence="2" id="KW-0238">DNA-binding</keyword>
<evidence type="ECO:0000256" key="2">
    <source>
        <dbReference type="ARBA" id="ARBA00023125"/>
    </source>
</evidence>
<dbReference type="PROSITE" id="PS51078">
    <property type="entry name" value="ICLR_ED"/>
    <property type="match status" value="1"/>
</dbReference>
<feature type="domain" description="IclR-ED" evidence="5">
    <location>
        <begin position="77"/>
        <end position="251"/>
    </location>
</feature>
<name>R7WL56_9NOCA</name>
<keyword evidence="7" id="KW-1185">Reference proteome</keyword>
<dbReference type="GO" id="GO:0003700">
    <property type="term" value="F:DNA-binding transcription factor activity"/>
    <property type="evidence" value="ECO:0007669"/>
    <property type="project" value="TreeGrafter"/>
</dbReference>
<dbReference type="GO" id="GO:0045892">
    <property type="term" value="P:negative regulation of DNA-templated transcription"/>
    <property type="evidence" value="ECO:0007669"/>
    <property type="project" value="TreeGrafter"/>
</dbReference>
<evidence type="ECO:0000256" key="3">
    <source>
        <dbReference type="ARBA" id="ARBA00023163"/>
    </source>
</evidence>
<reference evidence="6 7" key="1">
    <citation type="journal article" date="2013" name="Genome Announc.">
        <title>Draft Genome Sequence of Rhodococcus rhodnii Strain LMG5362, a Symbiont of Rhodnius prolixus (Hemiptera, Reduviidae, Triatominae), the Principle Vector of Trypanosoma cruzi.</title>
        <authorList>
            <person name="Pachebat J.A."/>
            <person name="van Keulen G."/>
            <person name="Whitten M.M."/>
            <person name="Girdwood S."/>
            <person name="Del Sol R."/>
            <person name="Dyson P.J."/>
            <person name="Facey P.D."/>
        </authorList>
    </citation>
    <scope>NUCLEOTIDE SEQUENCE [LARGE SCALE GENOMIC DNA]</scope>
    <source>
        <strain evidence="6 7">LMG 5362</strain>
    </source>
</reference>
<comment type="caution">
    <text evidence="6">The sequence shown here is derived from an EMBL/GenBank/DDBJ whole genome shotgun (WGS) entry which is preliminary data.</text>
</comment>
<dbReference type="AlphaFoldDB" id="R7WL56"/>
<evidence type="ECO:0000256" key="1">
    <source>
        <dbReference type="ARBA" id="ARBA00023015"/>
    </source>
</evidence>
<dbReference type="InterPro" id="IPR036388">
    <property type="entry name" value="WH-like_DNA-bd_sf"/>
</dbReference>
<evidence type="ECO:0000313" key="7">
    <source>
        <dbReference type="Proteomes" id="UP000013525"/>
    </source>
</evidence>
<dbReference type="Pfam" id="PF09339">
    <property type="entry name" value="HTH_IclR"/>
    <property type="match status" value="1"/>
</dbReference>
<dbReference type="Pfam" id="PF01614">
    <property type="entry name" value="IclR_C"/>
    <property type="match status" value="1"/>
</dbReference>
<protein>
    <submittedName>
        <fullName evidence="6">Transcriptional regulator</fullName>
    </submittedName>
</protein>
<accession>R7WL56</accession>
<dbReference type="GO" id="GO:0003677">
    <property type="term" value="F:DNA binding"/>
    <property type="evidence" value="ECO:0007669"/>
    <property type="project" value="UniProtKB-KW"/>
</dbReference>
<dbReference type="InterPro" id="IPR029016">
    <property type="entry name" value="GAF-like_dom_sf"/>
</dbReference>
<keyword evidence="3" id="KW-0804">Transcription</keyword>
<evidence type="ECO:0000313" key="6">
    <source>
        <dbReference type="EMBL" id="EOM74729.1"/>
    </source>
</evidence>
<keyword evidence="1" id="KW-0805">Transcription regulation</keyword>
<dbReference type="eggNOG" id="COG1414">
    <property type="taxonomic scope" value="Bacteria"/>
</dbReference>
<dbReference type="PATRIC" id="fig|1273125.3.peg.3703"/>
<organism evidence="6 7">
    <name type="scientific">Rhodococcus rhodnii LMG 5362</name>
    <dbReference type="NCBI Taxonomy" id="1273125"/>
    <lineage>
        <taxon>Bacteria</taxon>
        <taxon>Bacillati</taxon>
        <taxon>Actinomycetota</taxon>
        <taxon>Actinomycetes</taxon>
        <taxon>Mycobacteriales</taxon>
        <taxon>Nocardiaceae</taxon>
        <taxon>Rhodococcus</taxon>
    </lineage>
</organism>
<feature type="domain" description="HTH iclR-type" evidence="4">
    <location>
        <begin position="15"/>
        <end position="76"/>
    </location>
</feature>